<dbReference type="Proteomes" id="UP000037660">
    <property type="component" value="Unassembled WGS sequence"/>
</dbReference>
<sequence length="626" mass="70055">MSAAGAPPAEAPLPRRRLLASLGALPLSALPLGLAGAPAAAAASEGPAAGTRVLRYAFRTAETGFDPAQISDLYSRTVTAHVFDGLYKYDHLARPYRIKPNVAVGEPEIADDFRRWTVRLQPGIVFADDPVFRGRPRELVAQDFVYAFKRFFDPVNKSPSVSNFLDQGVLGIEALREKALRDKTPFDYDTEIEGIRALDRHTLQFRLAQPRPRFLMFLAEGNLFGAVAREVVEAYGDKIMEHPVGTGPFRLAEWRRSSRIVLERNPNFRELRYDAEPNPDDAEGQAIAARLRGRRLPMLDRVEIAIIEESQPRWLSFLNAQFDLAYDVPLEFAQSVVPNGRLAPNLARRGIGLHRILNPDRTLYYFNMEDPLVGGYGAEKVALRRAISLATDVQREITTVRRGQAVPAQSVVAPGGWGYDPAYKSPNSDYDPARAKALLDTYGYVDRDGDGWREQPDGSPLVLQYASQPDALSRSFDEIWKKNMDAVGLRLQIRAGQWPEQLKAARAGQLMIWQLGYTASTPDVQPGLEILYGPAAGGQNLPRFRHPRYDALYDRMRALPDGPERLALLREAQKIVAAYVPQKYNVHRIVNDLTQPWVIGYRRPLFGNQFWQYVDVDPARRAAAAG</sequence>
<organism evidence="6 7">
    <name type="scientific">Piscinibacter sakaiensis</name>
    <name type="common">Ideonella sakaiensis</name>
    <dbReference type="NCBI Taxonomy" id="1547922"/>
    <lineage>
        <taxon>Bacteria</taxon>
        <taxon>Pseudomonadati</taxon>
        <taxon>Pseudomonadota</taxon>
        <taxon>Betaproteobacteria</taxon>
        <taxon>Burkholderiales</taxon>
        <taxon>Sphaerotilaceae</taxon>
        <taxon>Piscinibacter</taxon>
    </lineage>
</organism>
<dbReference type="Gene3D" id="3.40.190.10">
    <property type="entry name" value="Periplasmic binding protein-like II"/>
    <property type="match status" value="1"/>
</dbReference>
<dbReference type="PROSITE" id="PS51318">
    <property type="entry name" value="TAT"/>
    <property type="match status" value="1"/>
</dbReference>
<evidence type="ECO:0000256" key="3">
    <source>
        <dbReference type="ARBA" id="ARBA00022448"/>
    </source>
</evidence>
<dbReference type="InterPro" id="IPR039424">
    <property type="entry name" value="SBP_5"/>
</dbReference>
<dbReference type="GO" id="GO:0043190">
    <property type="term" value="C:ATP-binding cassette (ABC) transporter complex"/>
    <property type="evidence" value="ECO:0007669"/>
    <property type="project" value="InterPro"/>
</dbReference>
<dbReference type="InterPro" id="IPR006311">
    <property type="entry name" value="TAT_signal"/>
</dbReference>
<protein>
    <submittedName>
        <fullName evidence="6">Dipeptide-binding ABC transporter, periplasmic substrate-binding component</fullName>
    </submittedName>
</protein>
<dbReference type="Gene3D" id="3.10.105.10">
    <property type="entry name" value="Dipeptide-binding Protein, Domain 3"/>
    <property type="match status" value="1"/>
</dbReference>
<reference evidence="6 7" key="2">
    <citation type="journal article" date="2016" name="Science">
        <title>A bacterium that degrades and assimilates poly(ethylene terephthalate).</title>
        <authorList>
            <person name="Yoshida S."/>
            <person name="Hiraga K."/>
            <person name="Takehana T."/>
            <person name="Taniguchi I."/>
            <person name="Yamaji H."/>
            <person name="Maeda Y."/>
            <person name="Toyohara K."/>
            <person name="Miyamoto K."/>
            <person name="Kimura Y."/>
            <person name="Oda K."/>
        </authorList>
    </citation>
    <scope>NUCLEOTIDE SEQUENCE [LARGE SCALE GENOMIC DNA]</scope>
    <source>
        <strain evidence="7">NBRC 110686 / TISTR 2288 / 201-F6</strain>
    </source>
</reference>
<dbReference type="PANTHER" id="PTHR30290:SF10">
    <property type="entry name" value="PERIPLASMIC OLIGOPEPTIDE-BINDING PROTEIN-RELATED"/>
    <property type="match status" value="1"/>
</dbReference>
<dbReference type="GO" id="GO:0030288">
    <property type="term" value="C:outer membrane-bounded periplasmic space"/>
    <property type="evidence" value="ECO:0007669"/>
    <property type="project" value="UniProtKB-ARBA"/>
</dbReference>
<name>A0A0K8P5T6_PISS1</name>
<dbReference type="RefSeq" id="WP_231638211.1">
    <property type="nucleotide sequence ID" value="NZ_BBYR01000059.1"/>
</dbReference>
<dbReference type="STRING" id="1547922.ISF6_3824"/>
<dbReference type="GO" id="GO:0015833">
    <property type="term" value="P:peptide transport"/>
    <property type="evidence" value="ECO:0007669"/>
    <property type="project" value="TreeGrafter"/>
</dbReference>
<dbReference type="GO" id="GO:1904680">
    <property type="term" value="F:peptide transmembrane transporter activity"/>
    <property type="evidence" value="ECO:0007669"/>
    <property type="project" value="TreeGrafter"/>
</dbReference>
<reference evidence="7" key="1">
    <citation type="submission" date="2015-07" db="EMBL/GenBank/DDBJ databases">
        <title>Discovery of a poly(ethylene terephthalate assimilation.</title>
        <authorList>
            <person name="Yoshida S."/>
            <person name="Hiraga K."/>
            <person name="Takehana T."/>
            <person name="Taniguchi I."/>
            <person name="Yamaji H."/>
            <person name="Maeda Y."/>
            <person name="Toyohara K."/>
            <person name="Miyamoto K."/>
            <person name="Kimura Y."/>
            <person name="Oda K."/>
        </authorList>
    </citation>
    <scope>NUCLEOTIDE SEQUENCE [LARGE SCALE GENOMIC DNA]</scope>
    <source>
        <strain evidence="7">NBRC 110686 / TISTR 2288 / 201-F6</strain>
    </source>
</reference>
<evidence type="ECO:0000259" key="5">
    <source>
        <dbReference type="Pfam" id="PF00496"/>
    </source>
</evidence>
<evidence type="ECO:0000313" key="6">
    <source>
        <dbReference type="EMBL" id="GAP37879.1"/>
    </source>
</evidence>
<comment type="subcellular location">
    <subcellularLocation>
        <location evidence="1">Cell envelope</location>
    </subcellularLocation>
</comment>
<keyword evidence="4" id="KW-0732">Signal</keyword>
<dbReference type="PIRSF" id="PIRSF002741">
    <property type="entry name" value="MppA"/>
    <property type="match status" value="1"/>
</dbReference>
<evidence type="ECO:0000256" key="2">
    <source>
        <dbReference type="ARBA" id="ARBA00005695"/>
    </source>
</evidence>
<feature type="domain" description="Solute-binding protein family 5" evidence="5">
    <location>
        <begin position="98"/>
        <end position="537"/>
    </location>
</feature>
<comment type="similarity">
    <text evidence="2">Belongs to the bacterial solute-binding protein 5 family.</text>
</comment>
<gene>
    <name evidence="6" type="ORF">ISF6_3824</name>
</gene>
<evidence type="ECO:0000313" key="7">
    <source>
        <dbReference type="Proteomes" id="UP000037660"/>
    </source>
</evidence>
<dbReference type="InterPro" id="IPR030678">
    <property type="entry name" value="Peptide/Ni-bd"/>
</dbReference>
<keyword evidence="7" id="KW-1185">Reference proteome</keyword>
<evidence type="ECO:0000256" key="4">
    <source>
        <dbReference type="ARBA" id="ARBA00022729"/>
    </source>
</evidence>
<accession>A0A0K8P5T6</accession>
<comment type="caution">
    <text evidence="6">The sequence shown here is derived from an EMBL/GenBank/DDBJ whole genome shotgun (WGS) entry which is preliminary data.</text>
</comment>
<keyword evidence="3" id="KW-0813">Transport</keyword>
<dbReference type="SUPFAM" id="SSF53850">
    <property type="entry name" value="Periplasmic binding protein-like II"/>
    <property type="match status" value="1"/>
</dbReference>
<dbReference type="Pfam" id="PF00496">
    <property type="entry name" value="SBP_bac_5"/>
    <property type="match status" value="1"/>
</dbReference>
<dbReference type="AlphaFoldDB" id="A0A0K8P5T6"/>
<evidence type="ECO:0000256" key="1">
    <source>
        <dbReference type="ARBA" id="ARBA00004196"/>
    </source>
</evidence>
<dbReference type="EMBL" id="BBYR01000059">
    <property type="protein sequence ID" value="GAP37879.1"/>
    <property type="molecule type" value="Genomic_DNA"/>
</dbReference>
<dbReference type="PANTHER" id="PTHR30290">
    <property type="entry name" value="PERIPLASMIC BINDING COMPONENT OF ABC TRANSPORTER"/>
    <property type="match status" value="1"/>
</dbReference>
<dbReference type="InterPro" id="IPR000914">
    <property type="entry name" value="SBP_5_dom"/>
</dbReference>
<proteinExistence type="inferred from homology"/>